<evidence type="ECO:0000313" key="5">
    <source>
        <dbReference type="EMBL" id="RKN78944.1"/>
    </source>
</evidence>
<name>A0A3B0C3G6_9BACL</name>
<dbReference type="AlphaFoldDB" id="A0A3B0C3G6"/>
<gene>
    <name evidence="5" type="ORF">D7M11_22895</name>
</gene>
<dbReference type="GO" id="GO:0003700">
    <property type="term" value="F:DNA-binding transcription factor activity"/>
    <property type="evidence" value="ECO:0007669"/>
    <property type="project" value="InterPro"/>
</dbReference>
<proteinExistence type="predicted"/>
<dbReference type="OrthoDB" id="2389730at2"/>
<dbReference type="PROSITE" id="PS50995">
    <property type="entry name" value="HTH_MARR_2"/>
    <property type="match status" value="1"/>
</dbReference>
<dbReference type="Gene3D" id="1.10.10.10">
    <property type="entry name" value="Winged helix-like DNA-binding domain superfamily/Winged helix DNA-binding domain"/>
    <property type="match status" value="1"/>
</dbReference>
<dbReference type="GO" id="GO:0006950">
    <property type="term" value="P:response to stress"/>
    <property type="evidence" value="ECO:0007669"/>
    <property type="project" value="TreeGrafter"/>
</dbReference>
<dbReference type="InterPro" id="IPR039422">
    <property type="entry name" value="MarR/SlyA-like"/>
</dbReference>
<dbReference type="PANTHER" id="PTHR33164:SF57">
    <property type="entry name" value="MARR-FAMILY TRANSCRIPTIONAL REGULATOR"/>
    <property type="match status" value="1"/>
</dbReference>
<dbReference type="InterPro" id="IPR023187">
    <property type="entry name" value="Tscrpt_reg_MarR-type_CS"/>
</dbReference>
<feature type="domain" description="HTH marR-type" evidence="4">
    <location>
        <begin position="6"/>
        <end position="137"/>
    </location>
</feature>
<dbReference type="PANTHER" id="PTHR33164">
    <property type="entry name" value="TRANSCRIPTIONAL REGULATOR, MARR FAMILY"/>
    <property type="match status" value="1"/>
</dbReference>
<evidence type="ECO:0000313" key="6">
    <source>
        <dbReference type="Proteomes" id="UP000282311"/>
    </source>
</evidence>
<dbReference type="PROSITE" id="PS01117">
    <property type="entry name" value="HTH_MARR_1"/>
    <property type="match status" value="1"/>
</dbReference>
<keyword evidence="1" id="KW-0805">Transcription regulation</keyword>
<dbReference type="InterPro" id="IPR036388">
    <property type="entry name" value="WH-like_DNA-bd_sf"/>
</dbReference>
<dbReference type="SUPFAM" id="SSF46785">
    <property type="entry name" value="Winged helix' DNA-binding domain"/>
    <property type="match status" value="1"/>
</dbReference>
<evidence type="ECO:0000256" key="2">
    <source>
        <dbReference type="ARBA" id="ARBA00023125"/>
    </source>
</evidence>
<sequence>MDEKHLEEMDLELATFARRVTAASLDKKLGTLERSSYLLLHHLSSHGPNGVKSLSEQFHLDISTISRQAAGLEAKGLVRRLPDPADGRASHFELTETGQKELLVSQQARVSRFAKLFADWTPEECESFLRLLAKLNRTFVD</sequence>
<dbReference type="InterPro" id="IPR000835">
    <property type="entry name" value="HTH_MarR-typ"/>
</dbReference>
<comment type="caution">
    <text evidence="5">The sequence shown here is derived from an EMBL/GenBank/DDBJ whole genome shotgun (WGS) entry which is preliminary data.</text>
</comment>
<dbReference type="Pfam" id="PF01047">
    <property type="entry name" value="MarR"/>
    <property type="match status" value="1"/>
</dbReference>
<evidence type="ECO:0000256" key="1">
    <source>
        <dbReference type="ARBA" id="ARBA00023015"/>
    </source>
</evidence>
<dbReference type="PRINTS" id="PR00598">
    <property type="entry name" value="HTHMARR"/>
</dbReference>
<organism evidence="5 6">
    <name type="scientific">Paenibacillus ginsengarvi</name>
    <dbReference type="NCBI Taxonomy" id="400777"/>
    <lineage>
        <taxon>Bacteria</taxon>
        <taxon>Bacillati</taxon>
        <taxon>Bacillota</taxon>
        <taxon>Bacilli</taxon>
        <taxon>Bacillales</taxon>
        <taxon>Paenibacillaceae</taxon>
        <taxon>Paenibacillus</taxon>
    </lineage>
</organism>
<dbReference type="EMBL" id="RBAH01000018">
    <property type="protein sequence ID" value="RKN78944.1"/>
    <property type="molecule type" value="Genomic_DNA"/>
</dbReference>
<accession>A0A3B0C3G6</accession>
<dbReference type="InterPro" id="IPR036390">
    <property type="entry name" value="WH_DNA-bd_sf"/>
</dbReference>
<keyword evidence="2" id="KW-0238">DNA-binding</keyword>
<dbReference type="GO" id="GO:0003677">
    <property type="term" value="F:DNA binding"/>
    <property type="evidence" value="ECO:0007669"/>
    <property type="project" value="UniProtKB-KW"/>
</dbReference>
<dbReference type="SMART" id="SM00347">
    <property type="entry name" value="HTH_MARR"/>
    <property type="match status" value="1"/>
</dbReference>
<protein>
    <submittedName>
        <fullName evidence="5">MarR family transcriptional regulator</fullName>
    </submittedName>
</protein>
<evidence type="ECO:0000256" key="3">
    <source>
        <dbReference type="ARBA" id="ARBA00023163"/>
    </source>
</evidence>
<dbReference type="Proteomes" id="UP000282311">
    <property type="component" value="Unassembled WGS sequence"/>
</dbReference>
<keyword evidence="3" id="KW-0804">Transcription</keyword>
<keyword evidence="6" id="KW-1185">Reference proteome</keyword>
<evidence type="ECO:0000259" key="4">
    <source>
        <dbReference type="PROSITE" id="PS50995"/>
    </source>
</evidence>
<reference evidence="5 6" key="1">
    <citation type="journal article" date="2007" name="Int. J. Syst. Evol. Microbiol.">
        <title>Paenibacillus ginsengarvi sp. nov., isolated from soil from ginseng cultivation.</title>
        <authorList>
            <person name="Yoon M.H."/>
            <person name="Ten L.N."/>
            <person name="Im W.T."/>
        </authorList>
    </citation>
    <scope>NUCLEOTIDE SEQUENCE [LARGE SCALE GENOMIC DNA]</scope>
    <source>
        <strain evidence="5 6">KCTC 13059</strain>
    </source>
</reference>